<dbReference type="EMBL" id="LK391709">
    <property type="protein sequence ID" value="CDR96885.1"/>
    <property type="molecule type" value="Genomic_DNA"/>
</dbReference>
<dbReference type="Proteomes" id="UP000033188">
    <property type="component" value="Chromosome 3"/>
</dbReference>
<protein>
    <submittedName>
        <fullName evidence="2">Uncharacterized protein</fullName>
    </submittedName>
</protein>
<accession>A0A061DE72</accession>
<keyword evidence="1" id="KW-1133">Transmembrane helix</keyword>
<gene>
    <name evidence="2" type="ORF">BBBOND_0307890</name>
</gene>
<dbReference type="RefSeq" id="XP_012769071.1">
    <property type="nucleotide sequence ID" value="XM_012913617.1"/>
</dbReference>
<dbReference type="VEuPathDB" id="PiroplasmaDB:BBBOND_0307890"/>
<reference evidence="3" key="1">
    <citation type="journal article" date="2014" name="Nucleic Acids Res.">
        <title>The evolutionary dynamics of variant antigen genes in Babesia reveal a history of genomic innovation underlying host-parasite interaction.</title>
        <authorList>
            <person name="Jackson A.P."/>
            <person name="Otto T.D."/>
            <person name="Darby A."/>
            <person name="Ramaprasad A."/>
            <person name="Xia D."/>
            <person name="Echaide I.E."/>
            <person name="Farber M."/>
            <person name="Gahlot S."/>
            <person name="Gamble J."/>
            <person name="Gupta D."/>
            <person name="Gupta Y."/>
            <person name="Jackson L."/>
            <person name="Malandrin L."/>
            <person name="Malas T.B."/>
            <person name="Moussa E."/>
            <person name="Nair M."/>
            <person name="Reid A.J."/>
            <person name="Sanders M."/>
            <person name="Sharma J."/>
            <person name="Tracey A."/>
            <person name="Quail M.A."/>
            <person name="Weir W."/>
            <person name="Wastling J.M."/>
            <person name="Hall N."/>
            <person name="Willadsen P."/>
            <person name="Lingelbach K."/>
            <person name="Shiels B."/>
            <person name="Tait A."/>
            <person name="Berriman M."/>
            <person name="Allred D.R."/>
            <person name="Pain A."/>
        </authorList>
    </citation>
    <scope>NUCLEOTIDE SEQUENCE [LARGE SCALE GENOMIC DNA]</scope>
    <source>
        <strain evidence="3">Bond</strain>
    </source>
</reference>
<name>A0A061DE72_BABBI</name>
<evidence type="ECO:0000256" key="1">
    <source>
        <dbReference type="SAM" id="Phobius"/>
    </source>
</evidence>
<keyword evidence="1" id="KW-0812">Transmembrane</keyword>
<dbReference type="KEGG" id="bbig:BBBOND_0307890"/>
<keyword evidence="3" id="KW-1185">Reference proteome</keyword>
<dbReference type="GeneID" id="24565426"/>
<evidence type="ECO:0000313" key="2">
    <source>
        <dbReference type="EMBL" id="CDR96885.1"/>
    </source>
</evidence>
<feature type="transmembrane region" description="Helical" evidence="1">
    <location>
        <begin position="143"/>
        <end position="163"/>
    </location>
</feature>
<proteinExistence type="predicted"/>
<dbReference type="AlphaFoldDB" id="A0A061DE72"/>
<keyword evidence="1" id="KW-0472">Membrane</keyword>
<organism evidence="2 3">
    <name type="scientific">Babesia bigemina</name>
    <dbReference type="NCBI Taxonomy" id="5866"/>
    <lineage>
        <taxon>Eukaryota</taxon>
        <taxon>Sar</taxon>
        <taxon>Alveolata</taxon>
        <taxon>Apicomplexa</taxon>
        <taxon>Aconoidasida</taxon>
        <taxon>Piroplasmida</taxon>
        <taxon>Babesiidae</taxon>
        <taxon>Babesia</taxon>
    </lineage>
</organism>
<sequence>MSLYPGKPCTRCRNNCKSSYVCNCCPWCCEECNKGFDRCYECFTLVFMRKKGTHAYVCDNFKCAIKCKGKELKCECKCCKEKCASPGACQAPPPPPPPPIVAPSGVESVIVGQPQLSALSTEEHSEDDPDDDASQPFRPDPQAIAAVIVGIIVAIILLDLCIFRFPVGRNIRDFVVRKIPFCIAFYS</sequence>
<evidence type="ECO:0000313" key="3">
    <source>
        <dbReference type="Proteomes" id="UP000033188"/>
    </source>
</evidence>